<dbReference type="InterPro" id="IPR000719">
    <property type="entry name" value="Prot_kinase_dom"/>
</dbReference>
<evidence type="ECO:0000259" key="15">
    <source>
        <dbReference type="PROSITE" id="PS50011"/>
    </source>
</evidence>
<dbReference type="Gene3D" id="1.10.510.10">
    <property type="entry name" value="Transferase(Phosphotransferase) domain 1"/>
    <property type="match status" value="1"/>
</dbReference>
<comment type="caution">
    <text evidence="16">The sequence shown here is derived from an EMBL/GenBank/DDBJ whole genome shotgun (WGS) entry which is preliminary data.</text>
</comment>
<dbReference type="AlphaFoldDB" id="A0A2P6S6B1"/>
<keyword evidence="6 13" id="KW-0547">Nucleotide-binding</keyword>
<name>A0A2P6S6B1_ROSCH</name>
<keyword evidence="4" id="KW-0812">Transmembrane</keyword>
<dbReference type="GO" id="GO:0007166">
    <property type="term" value="P:cell surface receptor signaling pathway"/>
    <property type="evidence" value="ECO:0007669"/>
    <property type="project" value="InterPro"/>
</dbReference>
<comment type="similarity">
    <text evidence="14">Belongs to the protein kinase superfamily.</text>
</comment>
<evidence type="ECO:0000256" key="6">
    <source>
        <dbReference type="ARBA" id="ARBA00022741"/>
    </source>
</evidence>
<dbReference type="GO" id="GO:0005524">
    <property type="term" value="F:ATP binding"/>
    <property type="evidence" value="ECO:0007669"/>
    <property type="project" value="UniProtKB-UniRule"/>
</dbReference>
<dbReference type="GO" id="GO:0004674">
    <property type="term" value="F:protein serine/threonine kinase activity"/>
    <property type="evidence" value="ECO:0007669"/>
    <property type="project" value="UniProtKB-KW"/>
</dbReference>
<dbReference type="Proteomes" id="UP000238479">
    <property type="component" value="Chromosome 2"/>
</dbReference>
<evidence type="ECO:0000256" key="14">
    <source>
        <dbReference type="RuleBase" id="RU000304"/>
    </source>
</evidence>
<accession>A0A2P6S6B1</accession>
<comment type="catalytic activity">
    <reaction evidence="11">
        <text>L-seryl-[protein] + ATP = O-phospho-L-seryl-[protein] + ADP + H(+)</text>
        <dbReference type="Rhea" id="RHEA:17989"/>
        <dbReference type="Rhea" id="RHEA-COMP:9863"/>
        <dbReference type="Rhea" id="RHEA-COMP:11604"/>
        <dbReference type="ChEBI" id="CHEBI:15378"/>
        <dbReference type="ChEBI" id="CHEBI:29999"/>
        <dbReference type="ChEBI" id="CHEBI:30616"/>
        <dbReference type="ChEBI" id="CHEBI:83421"/>
        <dbReference type="ChEBI" id="CHEBI:456216"/>
    </reaction>
</comment>
<reference evidence="16 17" key="1">
    <citation type="journal article" date="2018" name="Nat. Genet.">
        <title>The Rosa genome provides new insights in the design of modern roses.</title>
        <authorList>
            <person name="Bendahmane M."/>
        </authorList>
    </citation>
    <scope>NUCLEOTIDE SEQUENCE [LARGE SCALE GENOMIC DNA]</scope>
    <source>
        <strain evidence="17">cv. Old Blush</strain>
    </source>
</reference>
<evidence type="ECO:0000256" key="11">
    <source>
        <dbReference type="ARBA" id="ARBA00047558"/>
    </source>
</evidence>
<dbReference type="PANTHER" id="PTHR27005:SF283">
    <property type="entry name" value="OS02G0633066 PROTEIN"/>
    <property type="match status" value="1"/>
</dbReference>
<dbReference type="CDD" id="cd14066">
    <property type="entry name" value="STKc_IRAK"/>
    <property type="match status" value="1"/>
</dbReference>
<dbReference type="InterPro" id="IPR017441">
    <property type="entry name" value="Protein_kinase_ATP_BS"/>
</dbReference>
<dbReference type="PROSITE" id="PS50011">
    <property type="entry name" value="PROTEIN_KINASE_DOM"/>
    <property type="match status" value="1"/>
</dbReference>
<evidence type="ECO:0000256" key="5">
    <source>
        <dbReference type="ARBA" id="ARBA00022729"/>
    </source>
</evidence>
<dbReference type="EMBL" id="PDCK01000040">
    <property type="protein sequence ID" value="PRQ54214.1"/>
    <property type="molecule type" value="Genomic_DNA"/>
</dbReference>
<evidence type="ECO:0000256" key="3">
    <source>
        <dbReference type="ARBA" id="ARBA00022679"/>
    </source>
</evidence>
<dbReference type="PANTHER" id="PTHR27005">
    <property type="entry name" value="WALL-ASSOCIATED RECEPTOR KINASE-LIKE 21"/>
    <property type="match status" value="1"/>
</dbReference>
<proteinExistence type="inferred from homology"/>
<organism evidence="16 17">
    <name type="scientific">Rosa chinensis</name>
    <name type="common">China rose</name>
    <dbReference type="NCBI Taxonomy" id="74649"/>
    <lineage>
        <taxon>Eukaryota</taxon>
        <taxon>Viridiplantae</taxon>
        <taxon>Streptophyta</taxon>
        <taxon>Embryophyta</taxon>
        <taxon>Tracheophyta</taxon>
        <taxon>Spermatophyta</taxon>
        <taxon>Magnoliopsida</taxon>
        <taxon>eudicotyledons</taxon>
        <taxon>Gunneridae</taxon>
        <taxon>Pentapetalae</taxon>
        <taxon>rosids</taxon>
        <taxon>fabids</taxon>
        <taxon>Rosales</taxon>
        <taxon>Rosaceae</taxon>
        <taxon>Rosoideae</taxon>
        <taxon>Rosoideae incertae sedis</taxon>
        <taxon>Rosa</taxon>
    </lineage>
</organism>
<dbReference type="GO" id="GO:0005886">
    <property type="term" value="C:plasma membrane"/>
    <property type="evidence" value="ECO:0007669"/>
    <property type="project" value="TreeGrafter"/>
</dbReference>
<dbReference type="SUPFAM" id="SSF56112">
    <property type="entry name" value="Protein kinase-like (PK-like)"/>
    <property type="match status" value="1"/>
</dbReference>
<dbReference type="PROSITE" id="PS00108">
    <property type="entry name" value="PROTEIN_KINASE_ST"/>
    <property type="match status" value="1"/>
</dbReference>
<evidence type="ECO:0000256" key="9">
    <source>
        <dbReference type="ARBA" id="ARBA00022989"/>
    </source>
</evidence>
<dbReference type="OMA" id="HIHNYSA"/>
<evidence type="ECO:0000256" key="7">
    <source>
        <dbReference type="ARBA" id="ARBA00022777"/>
    </source>
</evidence>
<dbReference type="FunFam" id="1.10.510.10:FF:000084">
    <property type="entry name" value="Wall-associated receptor kinase 2"/>
    <property type="match status" value="1"/>
</dbReference>
<protein>
    <recommendedName>
        <fullName evidence="15">Protein kinase domain-containing protein</fullName>
    </recommendedName>
</protein>
<evidence type="ECO:0000256" key="13">
    <source>
        <dbReference type="PROSITE-ProRule" id="PRU10141"/>
    </source>
</evidence>
<keyword evidence="3 16" id="KW-0808">Transferase</keyword>
<keyword evidence="2 14" id="KW-0723">Serine/threonine-protein kinase</keyword>
<evidence type="ECO:0000313" key="16">
    <source>
        <dbReference type="EMBL" id="PRQ54214.1"/>
    </source>
</evidence>
<evidence type="ECO:0000256" key="10">
    <source>
        <dbReference type="ARBA" id="ARBA00023136"/>
    </source>
</evidence>
<dbReference type="SMART" id="SM00220">
    <property type="entry name" value="S_TKc"/>
    <property type="match status" value="1"/>
</dbReference>
<dbReference type="FunFam" id="3.30.200.20:FF:000043">
    <property type="entry name" value="Wall-associated receptor kinase 2"/>
    <property type="match status" value="1"/>
</dbReference>
<comment type="subcellular location">
    <subcellularLocation>
        <location evidence="1">Membrane</location>
        <topology evidence="1">Single-pass type I membrane protein</topology>
    </subcellularLocation>
</comment>
<keyword evidence="8 13" id="KW-0067">ATP-binding</keyword>
<evidence type="ECO:0000256" key="12">
    <source>
        <dbReference type="ARBA" id="ARBA00047951"/>
    </source>
</evidence>
<dbReference type="Gramene" id="PRQ54214">
    <property type="protein sequence ID" value="PRQ54214"/>
    <property type="gene ID" value="RchiOBHm_Chr2g0175041"/>
</dbReference>
<dbReference type="PROSITE" id="PS00107">
    <property type="entry name" value="PROTEIN_KINASE_ATP"/>
    <property type="match status" value="1"/>
</dbReference>
<dbReference type="InterPro" id="IPR011009">
    <property type="entry name" value="Kinase-like_dom_sf"/>
</dbReference>
<dbReference type="InterPro" id="IPR045274">
    <property type="entry name" value="WAK-like"/>
</dbReference>
<feature type="binding site" evidence="13">
    <location>
        <position position="97"/>
    </location>
    <ligand>
        <name>ATP</name>
        <dbReference type="ChEBI" id="CHEBI:30616"/>
    </ligand>
</feature>
<keyword evidence="17" id="KW-1185">Reference proteome</keyword>
<comment type="catalytic activity">
    <reaction evidence="12">
        <text>L-threonyl-[protein] + ATP = O-phospho-L-threonyl-[protein] + ADP + H(+)</text>
        <dbReference type="Rhea" id="RHEA:46608"/>
        <dbReference type="Rhea" id="RHEA-COMP:11060"/>
        <dbReference type="Rhea" id="RHEA-COMP:11605"/>
        <dbReference type="ChEBI" id="CHEBI:15378"/>
        <dbReference type="ChEBI" id="CHEBI:30013"/>
        <dbReference type="ChEBI" id="CHEBI:30616"/>
        <dbReference type="ChEBI" id="CHEBI:61977"/>
        <dbReference type="ChEBI" id="CHEBI:456216"/>
    </reaction>
</comment>
<evidence type="ECO:0000256" key="8">
    <source>
        <dbReference type="ARBA" id="ARBA00022840"/>
    </source>
</evidence>
<evidence type="ECO:0000313" key="17">
    <source>
        <dbReference type="Proteomes" id="UP000238479"/>
    </source>
</evidence>
<dbReference type="InterPro" id="IPR001245">
    <property type="entry name" value="Ser-Thr/Tyr_kinase_cat_dom"/>
</dbReference>
<keyword evidence="5" id="KW-0732">Signal</keyword>
<evidence type="ECO:0000256" key="2">
    <source>
        <dbReference type="ARBA" id="ARBA00022527"/>
    </source>
</evidence>
<sequence length="350" mass="39172">MGILVLVTVGFWIYLVEKRRRLIKLKRMFFEQNGGILLQQHLNLSRHKPSIEIMKIFSSDELIKATNNYDKSNILGQGGNGTVYKGVLRGNKIVAIKRSKACDRSQIGEFINEGIVLSQVNHRNVVKLLGCCLETEVPVLVYEFITNGTLASHLHPNQSQPLSITLSWQMRLKIAAEIAGALAYLHCETCMPIIHRDVKTSNVLLDDNFTAKVADFGASRLVPLGQTQLTTLLQGTIGYLDPEYLYNSQLTDKSDVFSFGVILAELLTGKTPLIFEEGRKATVNLAVYFVSCVEEESLHEILDDQVAMDDQVFEVLKQVASVAVMCLRTKREERPAMKEVAAELEILSKM</sequence>
<feature type="domain" description="Protein kinase" evidence="15">
    <location>
        <begin position="69"/>
        <end position="347"/>
    </location>
</feature>
<evidence type="ECO:0000256" key="1">
    <source>
        <dbReference type="ARBA" id="ARBA00004479"/>
    </source>
</evidence>
<dbReference type="InterPro" id="IPR008271">
    <property type="entry name" value="Ser/Thr_kinase_AS"/>
</dbReference>
<dbReference type="Pfam" id="PF07714">
    <property type="entry name" value="PK_Tyr_Ser-Thr"/>
    <property type="match status" value="1"/>
</dbReference>
<dbReference type="Gene3D" id="3.30.200.20">
    <property type="entry name" value="Phosphorylase Kinase, domain 1"/>
    <property type="match status" value="1"/>
</dbReference>
<keyword evidence="10" id="KW-0472">Membrane</keyword>
<dbReference type="STRING" id="74649.A0A2P6S6B1"/>
<keyword evidence="9" id="KW-1133">Transmembrane helix</keyword>
<gene>
    <name evidence="16" type="ORF">RchiOBHm_Chr2g0175041</name>
</gene>
<keyword evidence="7" id="KW-0418">Kinase</keyword>
<evidence type="ECO:0000256" key="4">
    <source>
        <dbReference type="ARBA" id="ARBA00022692"/>
    </source>
</evidence>